<protein>
    <submittedName>
        <fullName evidence="8">RagB/SusD domain protein</fullName>
    </submittedName>
</protein>
<evidence type="ECO:0000256" key="5">
    <source>
        <dbReference type="ARBA" id="ARBA00023237"/>
    </source>
</evidence>
<dbReference type="SUPFAM" id="SSF48452">
    <property type="entry name" value="TPR-like"/>
    <property type="match status" value="1"/>
</dbReference>
<keyword evidence="4" id="KW-0472">Membrane</keyword>
<comment type="similarity">
    <text evidence="2">Belongs to the SusD family.</text>
</comment>
<evidence type="ECO:0000259" key="6">
    <source>
        <dbReference type="Pfam" id="PF07980"/>
    </source>
</evidence>
<feature type="domain" description="SusD-like N-terminal" evidence="7">
    <location>
        <begin position="112"/>
        <end position="258"/>
    </location>
</feature>
<evidence type="ECO:0000313" key="8">
    <source>
        <dbReference type="EMBL" id="ACU60680.1"/>
    </source>
</evidence>
<dbReference type="EMBL" id="CP001699">
    <property type="protein sequence ID" value="ACU60680.1"/>
    <property type="molecule type" value="Genomic_DNA"/>
</dbReference>
<accession>A0A979GWS9</accession>
<name>A0A979GWS9_CHIPD</name>
<keyword evidence="3" id="KW-0732">Signal</keyword>
<dbReference type="Pfam" id="PF14322">
    <property type="entry name" value="SusD-like_3"/>
    <property type="match status" value="1"/>
</dbReference>
<keyword evidence="5" id="KW-0998">Cell outer membrane</keyword>
<evidence type="ECO:0000313" key="9">
    <source>
        <dbReference type="Proteomes" id="UP000002215"/>
    </source>
</evidence>
<dbReference type="InterPro" id="IPR033985">
    <property type="entry name" value="SusD-like_N"/>
</dbReference>
<proteinExistence type="inferred from homology"/>
<comment type="subcellular location">
    <subcellularLocation>
        <location evidence="1">Cell outer membrane</location>
    </subcellularLocation>
</comment>
<sequence>MKYWDIKLGKFTLGKYETLLAETAKHFSVSKYLFFPCVLLIIVSLTSCSKFVEVNPPITNINGENVYNENGTAIAVLTGIYVNMSKADVNFASGWLTNTCFTTGLTGDELDLWDKNNTYYAQYYYNNISPQETTWGNVYTMIFIANSAIERLPNGKYLTSEVKNQLLGEAKFIRALSYFYLFNTYGDIPLTTTTDYKVNSLLPRSPKKDVYDQIVRDLIDAQQLLKDNFLSKDGVSITTERIRPCKWAATALLARVYLYLEKYNEAEQQASDIIANTSLFELVDLNSVFVMNNKEAIWQLQPVGIPGDKTANTREGQVFKLLPPWPDFGGPAYLTDNFVKSFEANDLRRDNWTNSIVVNGKKFAFPYKYKIGLEEEPTKEYSTVLRLGEQYLIRAEARIQQGKLADGISDLNVIRMRATNVNADPADQLPQLSLTLSKNEALLAVENERKHELFTEWGHRWFDLKRTGRIDQVLPLVKSGWQSTDQLFPLPANEVNGNPNLVGHQNPGYN</sequence>
<dbReference type="GO" id="GO:0009279">
    <property type="term" value="C:cell outer membrane"/>
    <property type="evidence" value="ECO:0007669"/>
    <property type="project" value="UniProtKB-SubCell"/>
</dbReference>
<dbReference type="InterPro" id="IPR011990">
    <property type="entry name" value="TPR-like_helical_dom_sf"/>
</dbReference>
<evidence type="ECO:0000256" key="1">
    <source>
        <dbReference type="ARBA" id="ARBA00004442"/>
    </source>
</evidence>
<dbReference type="CDD" id="cd08977">
    <property type="entry name" value="SusD"/>
    <property type="match status" value="1"/>
</dbReference>
<dbReference type="Proteomes" id="UP000002215">
    <property type="component" value="Chromosome"/>
</dbReference>
<evidence type="ECO:0000256" key="2">
    <source>
        <dbReference type="ARBA" id="ARBA00006275"/>
    </source>
</evidence>
<feature type="domain" description="RagB/SusD" evidence="6">
    <location>
        <begin position="348"/>
        <end position="509"/>
    </location>
</feature>
<organism evidence="8 9">
    <name type="scientific">Chitinophaga pinensis (strain ATCC 43595 / DSM 2588 / LMG 13176 / NBRC 15968 / NCIMB 11800 / UQM 2034)</name>
    <dbReference type="NCBI Taxonomy" id="485918"/>
    <lineage>
        <taxon>Bacteria</taxon>
        <taxon>Pseudomonadati</taxon>
        <taxon>Bacteroidota</taxon>
        <taxon>Chitinophagia</taxon>
        <taxon>Chitinophagales</taxon>
        <taxon>Chitinophagaceae</taxon>
        <taxon>Chitinophaga</taxon>
    </lineage>
</organism>
<evidence type="ECO:0000256" key="4">
    <source>
        <dbReference type="ARBA" id="ARBA00023136"/>
    </source>
</evidence>
<dbReference type="AlphaFoldDB" id="A0A979GWS9"/>
<dbReference type="InterPro" id="IPR012944">
    <property type="entry name" value="SusD_RagB_dom"/>
</dbReference>
<dbReference type="RefSeq" id="WP_012790856.1">
    <property type="nucleotide sequence ID" value="NC_013132.1"/>
</dbReference>
<dbReference type="KEGG" id="cpi:Cpin_3213"/>
<dbReference type="Pfam" id="PF07980">
    <property type="entry name" value="SusD_RagB"/>
    <property type="match status" value="1"/>
</dbReference>
<reference evidence="8 9" key="2">
    <citation type="journal article" date="2010" name="Stand. Genomic Sci.">
        <title>Complete genome sequence of Chitinophaga pinensis type strain (UQM 2034).</title>
        <authorList>
            <person name="Glavina Del Rio T."/>
            <person name="Abt B."/>
            <person name="Spring S."/>
            <person name="Lapidus A."/>
            <person name="Nolan M."/>
            <person name="Tice H."/>
            <person name="Copeland A."/>
            <person name="Cheng J.F."/>
            <person name="Chen F."/>
            <person name="Bruce D."/>
            <person name="Goodwin L."/>
            <person name="Pitluck S."/>
            <person name="Ivanova N."/>
            <person name="Mavromatis K."/>
            <person name="Mikhailova N."/>
            <person name="Pati A."/>
            <person name="Chen A."/>
            <person name="Palaniappan K."/>
            <person name="Land M."/>
            <person name="Hauser L."/>
            <person name="Chang Y.J."/>
            <person name="Jeffries C.D."/>
            <person name="Chain P."/>
            <person name="Saunders E."/>
            <person name="Detter J.C."/>
            <person name="Brettin T."/>
            <person name="Rohde M."/>
            <person name="Goker M."/>
            <person name="Bristow J."/>
            <person name="Eisen J.A."/>
            <person name="Markowitz V."/>
            <person name="Hugenholtz P."/>
            <person name="Kyrpides N.C."/>
            <person name="Klenk H.P."/>
            <person name="Lucas S."/>
        </authorList>
    </citation>
    <scope>NUCLEOTIDE SEQUENCE [LARGE SCALE GENOMIC DNA]</scope>
    <source>
        <strain evidence="9">ATCC 43595 / DSM 2588 / LMG 13176 / NBRC 15968 / NCIMB 11800 / UQM 2034</strain>
    </source>
</reference>
<dbReference type="Gene3D" id="1.25.40.390">
    <property type="match status" value="1"/>
</dbReference>
<reference evidence="9" key="1">
    <citation type="submission" date="2009-08" db="EMBL/GenBank/DDBJ databases">
        <title>The complete genome of Chitinophaga pinensis DSM 2588.</title>
        <authorList>
            <consortium name="US DOE Joint Genome Institute (JGI-PGF)"/>
            <person name="Lucas S."/>
            <person name="Copeland A."/>
            <person name="Lapidus A."/>
            <person name="Glavina del Rio T."/>
            <person name="Dalin E."/>
            <person name="Tice H."/>
            <person name="Bruce D."/>
            <person name="Goodwin L."/>
            <person name="Pitluck S."/>
            <person name="Kyrpides N."/>
            <person name="Mavromatis K."/>
            <person name="Ivanova N."/>
            <person name="Mikhailova N."/>
            <person name="Sims D."/>
            <person name="Meinche L."/>
            <person name="Brettin T."/>
            <person name="Detter J.C."/>
            <person name="Han C."/>
            <person name="Larimer F."/>
            <person name="Land M."/>
            <person name="Hauser L."/>
            <person name="Markowitz V."/>
            <person name="Cheng J.-F."/>
            <person name="Hugenholtz P."/>
            <person name="Woyke T."/>
            <person name="Wu D."/>
            <person name="Spring S."/>
            <person name="Klenk H.-P."/>
            <person name="Eisen J.A."/>
        </authorList>
    </citation>
    <scope>NUCLEOTIDE SEQUENCE [LARGE SCALE GENOMIC DNA]</scope>
    <source>
        <strain evidence="9">ATCC 43595 / DSM 2588 / LMG 13176 / NBRC 15968 / NCIMB 11800 / UQM 2034</strain>
    </source>
</reference>
<gene>
    <name evidence="8" type="ordered locus">Cpin_3213</name>
</gene>
<evidence type="ECO:0000256" key="3">
    <source>
        <dbReference type="ARBA" id="ARBA00022729"/>
    </source>
</evidence>
<evidence type="ECO:0000259" key="7">
    <source>
        <dbReference type="Pfam" id="PF14322"/>
    </source>
</evidence>